<evidence type="ECO:0000313" key="1">
    <source>
        <dbReference type="EMBL" id="OKH49582.1"/>
    </source>
</evidence>
<dbReference type="EMBL" id="MRCG01000003">
    <property type="protein sequence ID" value="OKH49582.1"/>
    <property type="molecule type" value="Genomic_DNA"/>
</dbReference>
<dbReference type="STRING" id="549789.NIES30_07010"/>
<protein>
    <submittedName>
        <fullName evidence="1">Uncharacterized protein</fullName>
    </submittedName>
</protein>
<dbReference type="Proteomes" id="UP000185557">
    <property type="component" value="Unassembled WGS sequence"/>
</dbReference>
<gene>
    <name evidence="1" type="ORF">NIES30_07010</name>
</gene>
<keyword evidence="2" id="KW-1185">Reference proteome</keyword>
<accession>A0A1U7J8D9</accession>
<organism evidence="1 2">
    <name type="scientific">Phormidium tenue NIES-30</name>
    <dbReference type="NCBI Taxonomy" id="549789"/>
    <lineage>
        <taxon>Bacteria</taxon>
        <taxon>Bacillati</taxon>
        <taxon>Cyanobacteriota</taxon>
        <taxon>Cyanophyceae</taxon>
        <taxon>Oscillatoriophycideae</taxon>
        <taxon>Oscillatoriales</taxon>
        <taxon>Oscillatoriaceae</taxon>
        <taxon>Phormidium</taxon>
    </lineage>
</organism>
<proteinExistence type="predicted"/>
<dbReference type="OrthoDB" id="466790at2"/>
<evidence type="ECO:0000313" key="2">
    <source>
        <dbReference type="Proteomes" id="UP000185557"/>
    </source>
</evidence>
<dbReference type="AlphaFoldDB" id="A0A1U7J8D9"/>
<reference evidence="1 2" key="1">
    <citation type="submission" date="2016-11" db="EMBL/GenBank/DDBJ databases">
        <title>Draft Genome Sequences of Nine Cyanobacterial Strains from Diverse Habitats.</title>
        <authorList>
            <person name="Zhu T."/>
            <person name="Hou S."/>
            <person name="Lu X."/>
            <person name="Hess W.R."/>
        </authorList>
    </citation>
    <scope>NUCLEOTIDE SEQUENCE [LARGE SCALE GENOMIC DNA]</scope>
    <source>
        <strain evidence="1 2">NIES-30</strain>
    </source>
</reference>
<sequence>MATELSAEERQELDTLRQIIEQAIADGVLTQTERDVITATMRADGKVTFEELELVRRLVSDKVAAGELNLEKSAGL</sequence>
<comment type="caution">
    <text evidence="1">The sequence shown here is derived from an EMBL/GenBank/DDBJ whole genome shotgun (WGS) entry which is preliminary data.</text>
</comment>
<name>A0A1U7J8D9_9CYAN</name>
<dbReference type="RefSeq" id="WP_073607690.1">
    <property type="nucleotide sequence ID" value="NZ_MRCG01000003.1"/>
</dbReference>